<name>A0ABS1VB92_9PROT</name>
<dbReference type="Proteomes" id="UP000606490">
    <property type="component" value="Unassembled WGS sequence"/>
</dbReference>
<feature type="region of interest" description="Disordered" evidence="1">
    <location>
        <begin position="1"/>
        <end position="24"/>
    </location>
</feature>
<evidence type="ECO:0000256" key="2">
    <source>
        <dbReference type="SAM" id="Phobius"/>
    </source>
</evidence>
<gene>
    <name evidence="3" type="ORF">JMJ55_26830</name>
</gene>
<keyword evidence="2" id="KW-1133">Transmembrane helix</keyword>
<evidence type="ECO:0000313" key="3">
    <source>
        <dbReference type="EMBL" id="MBL6458949.1"/>
    </source>
</evidence>
<sequence length="72" mass="7793">MPQAEAWRQARPRPAASSSSSRRRRGGFDLAALLQHLEQNPPGGSPWITLGVAALLWCGAVLLTCRLLDVIT</sequence>
<feature type="transmembrane region" description="Helical" evidence="2">
    <location>
        <begin position="47"/>
        <end position="68"/>
    </location>
</feature>
<keyword evidence="2" id="KW-0472">Membrane</keyword>
<keyword evidence="2" id="KW-0812">Transmembrane</keyword>
<dbReference type="EMBL" id="JAEUXJ010000022">
    <property type="protein sequence ID" value="MBL6458949.1"/>
    <property type="molecule type" value="Genomic_DNA"/>
</dbReference>
<evidence type="ECO:0000256" key="1">
    <source>
        <dbReference type="SAM" id="MobiDB-lite"/>
    </source>
</evidence>
<protein>
    <submittedName>
        <fullName evidence="3">Uncharacterized protein</fullName>
    </submittedName>
</protein>
<accession>A0ABS1VB92</accession>
<comment type="caution">
    <text evidence="3">The sequence shown here is derived from an EMBL/GenBank/DDBJ whole genome shotgun (WGS) entry which is preliminary data.</text>
</comment>
<reference evidence="3 4" key="1">
    <citation type="submission" date="2021-01" db="EMBL/GenBank/DDBJ databases">
        <title>Belnapia mucosa sp. nov. and Belnapia arida sp. nov., isolated from the Tabernas Desert (Almeria, Spain).</title>
        <authorList>
            <person name="Molina-Menor E."/>
            <person name="Vidal-Verdu A."/>
            <person name="Calonge A."/>
            <person name="Satari L."/>
            <person name="Pereto Magraner J."/>
            <person name="Porcar Miralles M."/>
        </authorList>
    </citation>
    <scope>NUCLEOTIDE SEQUENCE [LARGE SCALE GENOMIC DNA]</scope>
    <source>
        <strain evidence="3 4">T6</strain>
    </source>
</reference>
<dbReference type="RefSeq" id="WP_236034092.1">
    <property type="nucleotide sequence ID" value="NZ_JAEUXJ010000022.1"/>
</dbReference>
<keyword evidence="4" id="KW-1185">Reference proteome</keyword>
<proteinExistence type="predicted"/>
<evidence type="ECO:0000313" key="4">
    <source>
        <dbReference type="Proteomes" id="UP000606490"/>
    </source>
</evidence>
<organism evidence="3 4">
    <name type="scientific">Belnapia mucosa</name>
    <dbReference type="NCBI Taxonomy" id="2804532"/>
    <lineage>
        <taxon>Bacteria</taxon>
        <taxon>Pseudomonadati</taxon>
        <taxon>Pseudomonadota</taxon>
        <taxon>Alphaproteobacteria</taxon>
        <taxon>Acetobacterales</taxon>
        <taxon>Roseomonadaceae</taxon>
        <taxon>Belnapia</taxon>
    </lineage>
</organism>